<reference evidence="2" key="1">
    <citation type="journal article" date="2023" name="Front. Plant Sci.">
        <title>Chromosomal-level genome assembly of Melastoma candidum provides insights into trichome evolution.</title>
        <authorList>
            <person name="Zhong Y."/>
            <person name="Wu W."/>
            <person name="Sun C."/>
            <person name="Zou P."/>
            <person name="Liu Y."/>
            <person name="Dai S."/>
            <person name="Zhou R."/>
        </authorList>
    </citation>
    <scope>NUCLEOTIDE SEQUENCE [LARGE SCALE GENOMIC DNA]</scope>
</reference>
<comment type="caution">
    <text evidence="1">The sequence shown here is derived from an EMBL/GenBank/DDBJ whole genome shotgun (WGS) entry which is preliminary data.</text>
</comment>
<proteinExistence type="predicted"/>
<organism evidence="1 2">
    <name type="scientific">Melastoma candidum</name>
    <dbReference type="NCBI Taxonomy" id="119954"/>
    <lineage>
        <taxon>Eukaryota</taxon>
        <taxon>Viridiplantae</taxon>
        <taxon>Streptophyta</taxon>
        <taxon>Embryophyta</taxon>
        <taxon>Tracheophyta</taxon>
        <taxon>Spermatophyta</taxon>
        <taxon>Magnoliopsida</taxon>
        <taxon>eudicotyledons</taxon>
        <taxon>Gunneridae</taxon>
        <taxon>Pentapetalae</taxon>
        <taxon>rosids</taxon>
        <taxon>malvids</taxon>
        <taxon>Myrtales</taxon>
        <taxon>Melastomataceae</taxon>
        <taxon>Melastomatoideae</taxon>
        <taxon>Melastomateae</taxon>
        <taxon>Melastoma</taxon>
    </lineage>
</organism>
<evidence type="ECO:0000313" key="1">
    <source>
        <dbReference type="EMBL" id="KAI4383994.1"/>
    </source>
</evidence>
<evidence type="ECO:0000313" key="2">
    <source>
        <dbReference type="Proteomes" id="UP001057402"/>
    </source>
</evidence>
<protein>
    <submittedName>
        <fullName evidence="1">Uncharacterized protein</fullName>
    </submittedName>
</protein>
<keyword evidence="2" id="KW-1185">Reference proteome</keyword>
<dbReference type="EMBL" id="CM042882">
    <property type="protein sequence ID" value="KAI4383994.1"/>
    <property type="molecule type" value="Genomic_DNA"/>
</dbReference>
<accession>A0ACB9RYT4</accession>
<name>A0ACB9RYT4_9MYRT</name>
<gene>
    <name evidence="1" type="ORF">MLD38_009769</name>
</gene>
<sequence length="324" mass="34719">MAFSTTTTTTSSSSIPVYHHLDDPPTITHNIWPPPPPPLPHQSNQQPSGGRCEDAPGTQLPPPHGRGSGGWESVRPHSTAERARLAKIPQPEAGLNCPRCDSTNTKFCYFNNYSLSQPRHFCKACRRYWTRGGALRNVPVGGGCRRNKRAKGGRGRPKSPATSEQAVAAASSLPSTSAAATVSGDILGHLATQLTQLPLFPPLHNLKEFAPTEVGASIGLDFHVGSGDHSQWRIHQTPQPPSFFANMLEGQGIGQLLPNNKPLYSSPNALADLTSAVKSGGLNHIQDLNLSWGNFVTGNEQYNAWLGNANWSELTGSFSPGNIS</sequence>
<dbReference type="Proteomes" id="UP001057402">
    <property type="component" value="Chromosome 3"/>
</dbReference>